<dbReference type="STRING" id="1193502.SHALO_0341"/>
<feature type="transmembrane region" description="Helical" evidence="1">
    <location>
        <begin position="318"/>
        <end position="337"/>
    </location>
</feature>
<dbReference type="PATRIC" id="fig|1193502.14.peg.348"/>
<dbReference type="Proteomes" id="UP000094609">
    <property type="component" value="Chromosome"/>
</dbReference>
<dbReference type="AlphaFoldDB" id="A0A1D7TGJ3"/>
<feature type="transmembrane region" description="Helical" evidence="1">
    <location>
        <begin position="349"/>
        <end position="367"/>
    </location>
</feature>
<feature type="transmembrane region" description="Helical" evidence="1">
    <location>
        <begin position="228"/>
        <end position="247"/>
    </location>
</feature>
<accession>A0A1D7TGJ3</accession>
<sequence>MSEPTNATKHYKYYPDEKNVPPFLAYGFRPIFLILPCYMVACMLLWGLVFQGSLSFLWMQDPLSWHIYELVFGVGYAGIMAFIFTGLPELFPGLVPIIGKRLVNIMALWIAGRVSFWFMDVLSIWVVGALNLTLSLVIIAWAFKPVVLDPLQRHASIAYTIVVITFLQGAFFLSHGGYIAWESMAILKAGVGAFMVLIVLALRRVNMEALNEILTHEQIDDVFVAKPYRYNLAIFCIALFSVVEFFYPQNSVLAWLAFAAGASSLGIINDYNLPYSRILLKPFTLYLASIVLFMGVGYFGLGWSHLMGLGIENHMRHLLTSGAFGLSFFVIMVIITYVHTGRVLRSYPWIALGVLMLCVSTFLRVSVAFYPQFYGALMGSSILLWITPFIIYFFKVRLFLLQPRADGVKG</sequence>
<feature type="transmembrane region" description="Helical" evidence="1">
    <location>
        <begin position="155"/>
        <end position="173"/>
    </location>
</feature>
<protein>
    <submittedName>
        <fullName evidence="2">Nitrite reductase NnrS-like protein</fullName>
    </submittedName>
</protein>
<feature type="transmembrane region" description="Helical" evidence="1">
    <location>
        <begin position="179"/>
        <end position="202"/>
    </location>
</feature>
<keyword evidence="3" id="KW-1185">Reference proteome</keyword>
<feature type="transmembrane region" description="Helical" evidence="1">
    <location>
        <begin position="253"/>
        <end position="271"/>
    </location>
</feature>
<dbReference type="RefSeq" id="WP_069477102.1">
    <property type="nucleotide sequence ID" value="NZ_CP017111.1"/>
</dbReference>
<reference evidence="3" key="1">
    <citation type="submission" date="2016-08" db="EMBL/GenBank/DDBJ databases">
        <title>Complete genome sequence of the organohalide-respiring Epsilonproteobacterium Sulfurospirillum halorespirans.</title>
        <authorList>
            <person name="Goris T."/>
            <person name="Zimmermann J."/>
            <person name="Schenz B."/>
            <person name="Lemos M."/>
            <person name="Hackermueller J."/>
            <person name="Diekert G."/>
        </authorList>
    </citation>
    <scope>NUCLEOTIDE SEQUENCE [LARGE SCALE GENOMIC DNA]</scope>
    <source>
        <strain>DSM 13726</strain>
        <strain evidence="3">PCE-M2</strain>
    </source>
</reference>
<dbReference type="EMBL" id="CP017111">
    <property type="protein sequence ID" value="AOO64138.1"/>
    <property type="molecule type" value="Genomic_DNA"/>
</dbReference>
<proteinExistence type="predicted"/>
<keyword evidence="1" id="KW-1133">Transmembrane helix</keyword>
<evidence type="ECO:0000313" key="2">
    <source>
        <dbReference type="EMBL" id="AOO64138.1"/>
    </source>
</evidence>
<feature type="transmembrane region" description="Helical" evidence="1">
    <location>
        <begin position="124"/>
        <end position="143"/>
    </location>
</feature>
<organism evidence="2 3">
    <name type="scientific">Sulfurospirillum halorespirans DSM 13726</name>
    <dbReference type="NCBI Taxonomy" id="1193502"/>
    <lineage>
        <taxon>Bacteria</taxon>
        <taxon>Pseudomonadati</taxon>
        <taxon>Campylobacterota</taxon>
        <taxon>Epsilonproteobacteria</taxon>
        <taxon>Campylobacterales</taxon>
        <taxon>Sulfurospirillaceae</taxon>
        <taxon>Sulfurospirillum</taxon>
    </lineage>
</organism>
<dbReference type="KEGG" id="shal:SHALO_0341"/>
<evidence type="ECO:0000256" key="1">
    <source>
        <dbReference type="SAM" id="Phobius"/>
    </source>
</evidence>
<keyword evidence="1" id="KW-0812">Transmembrane</keyword>
<gene>
    <name evidence="2" type="ORF">SHALO_0341</name>
</gene>
<feature type="transmembrane region" description="Helical" evidence="1">
    <location>
        <begin position="70"/>
        <end position="90"/>
    </location>
</feature>
<dbReference type="InterPro" id="IPR010266">
    <property type="entry name" value="NnrS"/>
</dbReference>
<keyword evidence="1" id="KW-0472">Membrane</keyword>
<feature type="transmembrane region" description="Helical" evidence="1">
    <location>
        <begin position="283"/>
        <end position="306"/>
    </location>
</feature>
<feature type="transmembrane region" description="Helical" evidence="1">
    <location>
        <begin position="373"/>
        <end position="394"/>
    </location>
</feature>
<feature type="transmembrane region" description="Helical" evidence="1">
    <location>
        <begin position="31"/>
        <end position="50"/>
    </location>
</feature>
<evidence type="ECO:0000313" key="3">
    <source>
        <dbReference type="Proteomes" id="UP000094609"/>
    </source>
</evidence>
<dbReference type="Pfam" id="PF05940">
    <property type="entry name" value="NnrS"/>
    <property type="match status" value="1"/>
</dbReference>
<name>A0A1D7TGJ3_9BACT</name>